<dbReference type="GO" id="GO:0046872">
    <property type="term" value="F:metal ion binding"/>
    <property type="evidence" value="ECO:0007669"/>
    <property type="project" value="UniProtKB-KW"/>
</dbReference>
<dbReference type="PANTHER" id="PTHR12066">
    <property type="entry name" value="TELOMERASE REVERSE TRANSCRIPTASE"/>
    <property type="match status" value="1"/>
</dbReference>
<dbReference type="SUPFAM" id="SSF56672">
    <property type="entry name" value="DNA/RNA polymerases"/>
    <property type="match status" value="1"/>
</dbReference>
<organism evidence="16 17">
    <name type="scientific">Cyclotella cryptica</name>
    <dbReference type="NCBI Taxonomy" id="29204"/>
    <lineage>
        <taxon>Eukaryota</taxon>
        <taxon>Sar</taxon>
        <taxon>Stramenopiles</taxon>
        <taxon>Ochrophyta</taxon>
        <taxon>Bacillariophyta</taxon>
        <taxon>Coscinodiscophyceae</taxon>
        <taxon>Thalassiosirophycidae</taxon>
        <taxon>Stephanodiscales</taxon>
        <taxon>Stephanodiscaceae</taxon>
        <taxon>Cyclotella</taxon>
    </lineage>
</organism>
<evidence type="ECO:0000313" key="16">
    <source>
        <dbReference type="EMBL" id="KAL3786443.1"/>
    </source>
</evidence>
<dbReference type="PANTHER" id="PTHR12066:SF0">
    <property type="entry name" value="TELOMERASE REVERSE TRANSCRIPTASE"/>
    <property type="match status" value="1"/>
</dbReference>
<dbReference type="Proteomes" id="UP001516023">
    <property type="component" value="Unassembled WGS sequence"/>
</dbReference>
<dbReference type="InterPro" id="IPR000477">
    <property type="entry name" value="RT_dom"/>
</dbReference>
<evidence type="ECO:0000256" key="1">
    <source>
        <dbReference type="ARBA" id="ARBA00008001"/>
    </source>
</evidence>
<evidence type="ECO:0000256" key="6">
    <source>
        <dbReference type="ARBA" id="ARBA00022695"/>
    </source>
</evidence>
<keyword evidence="11 13" id="KW-0539">Nucleus</keyword>
<evidence type="ECO:0000256" key="13">
    <source>
        <dbReference type="RuleBase" id="RU365061"/>
    </source>
</evidence>
<keyword evidence="9 13" id="KW-0779">Telomere</keyword>
<gene>
    <name evidence="16" type="ORF">HJC23_011024</name>
</gene>
<dbReference type="Pfam" id="PF12009">
    <property type="entry name" value="Telomerase_RBD"/>
    <property type="match status" value="1"/>
</dbReference>
<feature type="region of interest" description="Disordered" evidence="14">
    <location>
        <begin position="408"/>
        <end position="439"/>
    </location>
</feature>
<dbReference type="InterPro" id="IPR003545">
    <property type="entry name" value="Telomerase_RT"/>
</dbReference>
<accession>A0ABD3PEG8</accession>
<dbReference type="GO" id="GO:0000781">
    <property type="term" value="C:chromosome, telomeric region"/>
    <property type="evidence" value="ECO:0007669"/>
    <property type="project" value="UniProtKB-SubCell"/>
</dbReference>
<keyword evidence="7 13" id="KW-0479">Metal-binding</keyword>
<comment type="catalytic activity">
    <reaction evidence="12 13">
        <text>DNA(n) + a 2'-deoxyribonucleoside 5'-triphosphate = DNA(n+1) + diphosphate</text>
        <dbReference type="Rhea" id="RHEA:22508"/>
        <dbReference type="Rhea" id="RHEA-COMP:17339"/>
        <dbReference type="Rhea" id="RHEA-COMP:17340"/>
        <dbReference type="ChEBI" id="CHEBI:33019"/>
        <dbReference type="ChEBI" id="CHEBI:61560"/>
        <dbReference type="ChEBI" id="CHEBI:173112"/>
        <dbReference type="EC" id="2.7.7.49"/>
    </reaction>
</comment>
<name>A0ABD3PEG8_9STRA</name>
<feature type="compositionally biased region" description="Basic residues" evidence="14">
    <location>
        <begin position="243"/>
        <end position="252"/>
    </location>
</feature>
<feature type="region of interest" description="Disordered" evidence="14">
    <location>
        <begin position="117"/>
        <end position="138"/>
    </location>
</feature>
<evidence type="ECO:0000256" key="9">
    <source>
        <dbReference type="ARBA" id="ARBA00022895"/>
    </source>
</evidence>
<dbReference type="GO" id="GO:0003720">
    <property type="term" value="F:telomerase activity"/>
    <property type="evidence" value="ECO:0007669"/>
    <property type="project" value="UniProtKB-ARBA"/>
</dbReference>
<comment type="similarity">
    <text evidence="1 13">Belongs to the reverse transcriptase family. Telomerase subfamily.</text>
</comment>
<feature type="compositionally biased region" description="Basic residues" evidence="14">
    <location>
        <begin position="184"/>
        <end position="195"/>
    </location>
</feature>
<dbReference type="Gene3D" id="3.30.70.2630">
    <property type="match status" value="1"/>
</dbReference>
<evidence type="ECO:0000256" key="8">
    <source>
        <dbReference type="ARBA" id="ARBA00022842"/>
    </source>
</evidence>
<feature type="domain" description="Reverse transcriptase" evidence="15">
    <location>
        <begin position="970"/>
        <end position="1358"/>
    </location>
</feature>
<keyword evidence="10 13" id="KW-0695">RNA-directed DNA polymerase</keyword>
<dbReference type="EMBL" id="JABMIG020000194">
    <property type="protein sequence ID" value="KAL3786443.1"/>
    <property type="molecule type" value="Genomic_DNA"/>
</dbReference>
<evidence type="ECO:0000256" key="3">
    <source>
        <dbReference type="ARBA" id="ARBA00016182"/>
    </source>
</evidence>
<comment type="function">
    <text evidence="13">Telomerase is a ribonucleoprotein enzyme essential for the replication of chromosome termini in most eukaryotes. It elongates telomeres. It is a reverse transcriptase that adds simple sequence repeats to chromosome ends by copying a template sequence within the RNA component of the enzyme.</text>
</comment>
<evidence type="ECO:0000259" key="15">
    <source>
        <dbReference type="PROSITE" id="PS50878"/>
    </source>
</evidence>
<evidence type="ECO:0000256" key="10">
    <source>
        <dbReference type="ARBA" id="ARBA00022918"/>
    </source>
</evidence>
<feature type="compositionally biased region" description="Polar residues" evidence="14">
    <location>
        <begin position="430"/>
        <end position="439"/>
    </location>
</feature>
<evidence type="ECO:0000313" key="17">
    <source>
        <dbReference type="Proteomes" id="UP001516023"/>
    </source>
</evidence>
<dbReference type="Gene3D" id="1.10.132.70">
    <property type="match status" value="1"/>
</dbReference>
<dbReference type="EC" id="2.7.7.49" evidence="2 13"/>
<proteinExistence type="inferred from homology"/>
<dbReference type="Gene3D" id="1.10.357.90">
    <property type="match status" value="1"/>
</dbReference>
<keyword evidence="8 13" id="KW-0460">Magnesium</keyword>
<dbReference type="PROSITE" id="PS50878">
    <property type="entry name" value="RT_POL"/>
    <property type="match status" value="1"/>
</dbReference>
<evidence type="ECO:0000256" key="14">
    <source>
        <dbReference type="SAM" id="MobiDB-lite"/>
    </source>
</evidence>
<protein>
    <recommendedName>
        <fullName evidence="3 13">Telomerase reverse transcriptase</fullName>
        <ecNumber evidence="2 13">2.7.7.49</ecNumber>
    </recommendedName>
    <alternativeName>
        <fullName evidence="13">Telomerase catalytic subunit</fullName>
    </alternativeName>
</protein>
<keyword evidence="6 13" id="KW-0548">Nucleotidyltransferase</keyword>
<evidence type="ECO:0000256" key="7">
    <source>
        <dbReference type="ARBA" id="ARBA00022723"/>
    </source>
</evidence>
<keyword evidence="5 13" id="KW-0808">Transferase</keyword>
<feature type="region of interest" description="Disordered" evidence="14">
    <location>
        <begin position="235"/>
        <end position="259"/>
    </location>
</feature>
<feature type="compositionally biased region" description="Low complexity" evidence="14">
    <location>
        <begin position="119"/>
        <end position="136"/>
    </location>
</feature>
<feature type="region of interest" description="Disordered" evidence="14">
    <location>
        <begin position="616"/>
        <end position="648"/>
    </location>
</feature>
<reference evidence="16 17" key="1">
    <citation type="journal article" date="2020" name="G3 (Bethesda)">
        <title>Improved Reference Genome for Cyclotella cryptica CCMP332, a Model for Cell Wall Morphogenesis, Salinity Adaptation, and Lipid Production in Diatoms (Bacillariophyta).</title>
        <authorList>
            <person name="Roberts W.R."/>
            <person name="Downey K.M."/>
            <person name="Ruck E.C."/>
            <person name="Traller J.C."/>
            <person name="Alverson A.J."/>
        </authorList>
    </citation>
    <scope>NUCLEOTIDE SEQUENCE [LARGE SCALE GENOMIC DNA]</scope>
    <source>
        <strain evidence="16 17">CCMP332</strain>
    </source>
</reference>
<dbReference type="SMART" id="SM00975">
    <property type="entry name" value="Telomerase_RBD"/>
    <property type="match status" value="1"/>
</dbReference>
<feature type="compositionally biased region" description="Basic and acidic residues" evidence="14">
    <location>
        <begin position="1"/>
        <end position="20"/>
    </location>
</feature>
<feature type="region of interest" description="Disordered" evidence="14">
    <location>
        <begin position="173"/>
        <end position="219"/>
    </location>
</feature>
<evidence type="ECO:0000256" key="11">
    <source>
        <dbReference type="ARBA" id="ARBA00023242"/>
    </source>
</evidence>
<dbReference type="InterPro" id="IPR021891">
    <property type="entry name" value="Telomerase_RBD"/>
</dbReference>
<evidence type="ECO:0000256" key="4">
    <source>
        <dbReference type="ARBA" id="ARBA00022454"/>
    </source>
</evidence>
<comment type="subcellular location">
    <subcellularLocation>
        <location evidence="13">Nucleus</location>
    </subcellularLocation>
    <subcellularLocation>
        <location evidence="13">Chromosome</location>
        <location evidence="13">Telomere</location>
    </subcellularLocation>
</comment>
<evidence type="ECO:0000256" key="2">
    <source>
        <dbReference type="ARBA" id="ARBA00012493"/>
    </source>
</evidence>
<dbReference type="InterPro" id="IPR043502">
    <property type="entry name" value="DNA/RNA_pol_sf"/>
</dbReference>
<evidence type="ECO:0000256" key="12">
    <source>
        <dbReference type="ARBA" id="ARBA00048173"/>
    </source>
</evidence>
<sequence length="1551" mass="174923">MNYLQKKEKEKEKEKEKNEKTAQCMPRSSSPKHVITRDLQEMAGQGNAADHGLSNAPPSPSVNLHLLSFFNWSFLTENKERLSSLYANMKIIDKQPNHDGIPDVIQRALGTNYIIKTEQQQQQQQQQQPTSPQSQQDGTIRGLQGFLLPSYLSIRCGGSQELPQALYRAHCRERDLRPKNAGGRSRKAQTRKRGSRGNSSKTEDGGQLTLAVSGSESGGNVVCSSNHCVETAAITDRRPPSTVRRRKRKQCKRSFNQTEDEKTMNDKEWFHYQMMARIVVAPYTPYLIETINVLSSENRSHRSEHSKKKSKVSTDSVEDIVATAAMKAAATAKTSTASVTTSKVRNVYMKSNTAHHPKSTNNAIMLSSPRESLESLVDGVVCTLVQRTHSLRNTLTCSSAGPIKCWQGAKSSGSGSTRPIHRRRKRKTNESSTIPNRNTHITAKHTKAKNGTSVNDWLRLKNILSAGYSLGSGETLISYPAPFSSNATAKKSQYNPMLRGCPNMAPGVHCIQPNSVTSYARSSGLMRALHSLVGDEVLGEILLNAVVLIPAVDDEVNYDGCCDRLDCLNGVFERGNYFQLCGPPLNVVSKQFEKIHANATNNLRKKDAAIKQTCAEGTGKPIKRKRDSTYDDVGPSSAARNDHEQKAEWNPNKSIPRYKLFYCEIYARHVGLSPKHVLNQTGSDDSHVAMSGKKRKVSCSTGGALPSATHEIKLLDEMVQLWPKRSQQVNSSTNGGSVVYKNKRRARWRRLRENGVKMCREIIRRHRQCHYARLLEKHCPLLVDKINRCSRKKQNELYSKEELSRLVTLFTPSEDVGKFLEAVLRRAFPSSFWGSKHNFCQVIKTLNVFLNLRLTESFPEKSIVEGIRLLDMKWLHPPSITSHASSGGTKKHKLSRSGHESCFILLRNVMRWIYCQYITPLLRSTFYITDTEFTGRRVVYYRRPIWTRIRSLSLHMLLKRQYRERSLAKAQKVLSTHNVGCPPAPLRLLPKTTGIRAIAMLSKSCSFEDKIGNGTEVETKPTRQSQPSPNAILQSTFHALKYEYKKRPSLFGAGALGVTELCRPYCLFLEALRTKAQRSQFDRTTHDTDALTTTESHEFQLYFTSADIQHCYDNINQDHLYKQVRSVLHEDYYITQNHFIIHSMRGSQSSTRCRWQKTTCSPDKVVDIVSKSNTLKEKFRNSIFVDGVNCSVENRHTILGLLKDHIFGQMLVAKGSLGQRTLHQRNGIPQGSILSSLFCNAYFGNVEDLMFDGVFDKDSIVIMGSHTSQNALLVESPSALHLLFRIVDDFLLISTDIDTSRRFLKQLNKGVRRLGVKVNPDKTRVNYNSTLECAPINTAHAASSNKETNMFAWCGLLINTKTCEIRLDHDRFYGSLATDNVTIHRSGKEGLALFKKMQDFVKPRCLQQLLFSSFINSPDTIRLNFYQTFMLCAIKTTHYLKNVTISPKKGDFIYNAVCETIHYAFMMVSSSTHDISSHAARNESSYKLTLSEALWLGRHAFYSLIGRMRGLGHLRTLFCERSTNLANECFPNEATGDVALGILCQDELTYA</sequence>
<keyword evidence="4 13" id="KW-0158">Chromosome</keyword>
<comment type="caution">
    <text evidence="16">The sequence shown here is derived from an EMBL/GenBank/DDBJ whole genome shotgun (WGS) entry which is preliminary data.</text>
</comment>
<keyword evidence="17" id="KW-1185">Reference proteome</keyword>
<dbReference type="CDD" id="cd01648">
    <property type="entry name" value="TERT"/>
    <property type="match status" value="1"/>
</dbReference>
<feature type="region of interest" description="Disordered" evidence="14">
    <location>
        <begin position="1"/>
        <end position="33"/>
    </location>
</feature>
<dbReference type="GO" id="GO:0005634">
    <property type="term" value="C:nucleus"/>
    <property type="evidence" value="ECO:0007669"/>
    <property type="project" value="UniProtKB-SubCell"/>
</dbReference>
<evidence type="ECO:0000256" key="5">
    <source>
        <dbReference type="ARBA" id="ARBA00022679"/>
    </source>
</evidence>